<keyword evidence="1" id="KW-0479">Metal-binding</keyword>
<dbReference type="SMART" id="SM00343">
    <property type="entry name" value="ZnF_C2HC"/>
    <property type="match status" value="1"/>
</dbReference>
<dbReference type="GO" id="GO:0008270">
    <property type="term" value="F:zinc ion binding"/>
    <property type="evidence" value="ECO:0007669"/>
    <property type="project" value="UniProtKB-KW"/>
</dbReference>
<protein>
    <submittedName>
        <fullName evidence="4">Gag-pol polyprotein</fullName>
    </submittedName>
</protein>
<dbReference type="AlphaFoldDB" id="M1DQR2"/>
<feature type="region of interest" description="Disordered" evidence="2">
    <location>
        <begin position="21"/>
        <end position="69"/>
    </location>
</feature>
<dbReference type="GO" id="GO:0003676">
    <property type="term" value="F:nucleic acid binding"/>
    <property type="evidence" value="ECO:0007669"/>
    <property type="project" value="InterPro"/>
</dbReference>
<evidence type="ECO:0000256" key="1">
    <source>
        <dbReference type="PROSITE-ProRule" id="PRU00047"/>
    </source>
</evidence>
<sequence>MLHDDMNISRLMVYAQSIEESKLKRMNRDLKRGRSDEQGQPRFKKRTPNQDSSSASKANEEKSGGSQFSKPLCATCGKRHHGKCLASTSGCYGCGKSDHQVRNCPTLAARGREAKQASYVGPDPNAPKKNRFYALEANKDNGANPDEGTVVLTMVRRNGREGHLVAWQARQLGQATPQVPRTNSQPVVFTTARIRGREGYLAWWRLGH</sequence>
<dbReference type="SUPFAM" id="SSF57756">
    <property type="entry name" value="Retrovirus zinc finger-like domains"/>
    <property type="match status" value="1"/>
</dbReference>
<evidence type="ECO:0000256" key="2">
    <source>
        <dbReference type="SAM" id="MobiDB-lite"/>
    </source>
</evidence>
<dbReference type="HOGENOM" id="CLU_043741_3_0_1"/>
<dbReference type="InterPro" id="IPR001878">
    <property type="entry name" value="Znf_CCHC"/>
</dbReference>
<reference evidence="5" key="1">
    <citation type="journal article" date="2011" name="Nature">
        <title>Genome sequence and analysis of the tuber crop potato.</title>
        <authorList>
            <consortium name="The Potato Genome Sequencing Consortium"/>
        </authorList>
    </citation>
    <scope>NUCLEOTIDE SEQUENCE [LARGE SCALE GENOMIC DNA]</scope>
    <source>
        <strain evidence="5">cv. DM1-3 516 R44</strain>
    </source>
</reference>
<evidence type="ECO:0000313" key="5">
    <source>
        <dbReference type="Proteomes" id="UP000011115"/>
    </source>
</evidence>
<dbReference type="Gene3D" id="4.10.60.10">
    <property type="entry name" value="Zinc finger, CCHC-type"/>
    <property type="match status" value="1"/>
</dbReference>
<keyword evidence="1" id="KW-0863">Zinc-finger</keyword>
<dbReference type="PANTHER" id="PTHR34482">
    <property type="entry name" value="DNA DAMAGE-INDUCIBLE PROTEIN 1-LIKE"/>
    <property type="match status" value="1"/>
</dbReference>
<proteinExistence type="predicted"/>
<evidence type="ECO:0000259" key="3">
    <source>
        <dbReference type="PROSITE" id="PS50158"/>
    </source>
</evidence>
<dbReference type="Proteomes" id="UP000011115">
    <property type="component" value="Unassembled WGS sequence"/>
</dbReference>
<reference evidence="4" key="2">
    <citation type="submission" date="2015-06" db="UniProtKB">
        <authorList>
            <consortium name="EnsemblPlants"/>
        </authorList>
    </citation>
    <scope>IDENTIFICATION</scope>
    <source>
        <strain evidence="4">DM1-3 516 R44</strain>
    </source>
</reference>
<name>M1DQR2_SOLTU</name>
<dbReference type="Gramene" id="PGSC0003DMT400092873">
    <property type="protein sequence ID" value="PGSC0003DMT400092873"/>
    <property type="gene ID" value="PGSC0003DMG400042444"/>
</dbReference>
<feature type="compositionally biased region" description="Basic and acidic residues" evidence="2">
    <location>
        <begin position="21"/>
        <end position="39"/>
    </location>
</feature>
<keyword evidence="1" id="KW-0862">Zinc</keyword>
<dbReference type="PROSITE" id="PS50158">
    <property type="entry name" value="ZF_CCHC"/>
    <property type="match status" value="1"/>
</dbReference>
<dbReference type="EnsemblPlants" id="PGSC0003DMT400092873">
    <property type="protein sequence ID" value="PGSC0003DMT400092873"/>
    <property type="gene ID" value="PGSC0003DMG400042444"/>
</dbReference>
<feature type="domain" description="CCHC-type" evidence="3">
    <location>
        <begin position="91"/>
        <end position="105"/>
    </location>
</feature>
<evidence type="ECO:0000313" key="4">
    <source>
        <dbReference type="EnsemblPlants" id="PGSC0003DMT400092873"/>
    </source>
</evidence>
<keyword evidence="5" id="KW-1185">Reference proteome</keyword>
<dbReference type="PANTHER" id="PTHR34482:SF57">
    <property type="entry name" value="RETROTRANSPOSON GAG DOMAIN-CONTAINING PROTEIN"/>
    <property type="match status" value="1"/>
</dbReference>
<dbReference type="InterPro" id="IPR036875">
    <property type="entry name" value="Znf_CCHC_sf"/>
</dbReference>
<accession>M1DQR2</accession>
<dbReference type="eggNOG" id="ENOG502SWDS">
    <property type="taxonomic scope" value="Eukaryota"/>
</dbReference>
<dbReference type="InParanoid" id="M1DQR2"/>
<dbReference type="PaxDb" id="4113-PGSC0003DMT400092873"/>
<organism evidence="4 5">
    <name type="scientific">Solanum tuberosum</name>
    <name type="common">Potato</name>
    <dbReference type="NCBI Taxonomy" id="4113"/>
    <lineage>
        <taxon>Eukaryota</taxon>
        <taxon>Viridiplantae</taxon>
        <taxon>Streptophyta</taxon>
        <taxon>Embryophyta</taxon>
        <taxon>Tracheophyta</taxon>
        <taxon>Spermatophyta</taxon>
        <taxon>Magnoliopsida</taxon>
        <taxon>eudicotyledons</taxon>
        <taxon>Gunneridae</taxon>
        <taxon>Pentapetalae</taxon>
        <taxon>asterids</taxon>
        <taxon>lamiids</taxon>
        <taxon>Solanales</taxon>
        <taxon>Solanaceae</taxon>
        <taxon>Solanoideae</taxon>
        <taxon>Solaneae</taxon>
        <taxon>Solanum</taxon>
    </lineage>
</organism>